<sequence length="275" mass="30624">MINLENAVKFPFEDKDWLKTVGVYFLISLGLAIITFVLQTTFQLPADIFNTIAKETETESFKYLATSTNAISAFFNMIVSLVTFPVTLYLSGYLFDVVGHIMYGKKPEITPHGNIWQRVKFGIVKVVIGFVLGMTSLLLLGFPILTGAAAAISMESMIVVSILLWIATGVLFLLWLFTCVIIVKFAMYSMEYLYLSEGFKNVFVLSKVSALISNNWKKYLLLLGLEILGAIAISLSFVTCCMAFFVYPAVATVVAFALAYCYGTVYKEIYTSSRV</sequence>
<feature type="transmembrane region" description="Helical" evidence="1">
    <location>
        <begin position="126"/>
        <end position="152"/>
    </location>
</feature>
<name>A0A0G0Q773_9BACT</name>
<keyword evidence="1" id="KW-0812">Transmembrane</keyword>
<feature type="transmembrane region" description="Helical" evidence="1">
    <location>
        <begin position="244"/>
        <end position="265"/>
    </location>
</feature>
<reference evidence="2 3" key="1">
    <citation type="journal article" date="2015" name="Nature">
        <title>rRNA introns, odd ribosomes, and small enigmatic genomes across a large radiation of phyla.</title>
        <authorList>
            <person name="Brown C.T."/>
            <person name="Hug L.A."/>
            <person name="Thomas B.C."/>
            <person name="Sharon I."/>
            <person name="Castelle C.J."/>
            <person name="Singh A."/>
            <person name="Wilkins M.J."/>
            <person name="Williams K.H."/>
            <person name="Banfield J.F."/>
        </authorList>
    </citation>
    <scope>NUCLEOTIDE SEQUENCE [LARGE SCALE GENOMIC DNA]</scope>
</reference>
<feature type="transmembrane region" description="Helical" evidence="1">
    <location>
        <begin position="219"/>
        <end position="238"/>
    </location>
</feature>
<gene>
    <name evidence="2" type="ORF">UT34_C0001G0315</name>
</gene>
<accession>A0A0G0Q773</accession>
<evidence type="ECO:0000256" key="1">
    <source>
        <dbReference type="SAM" id="Phobius"/>
    </source>
</evidence>
<dbReference type="EMBL" id="LBWK01000001">
    <property type="protein sequence ID" value="KKR06275.1"/>
    <property type="molecule type" value="Genomic_DNA"/>
</dbReference>
<feature type="transmembrane region" description="Helical" evidence="1">
    <location>
        <begin position="158"/>
        <end position="183"/>
    </location>
</feature>
<dbReference type="STRING" id="1619100.UT34_C0001G0315"/>
<proteinExistence type="predicted"/>
<feature type="transmembrane region" description="Helical" evidence="1">
    <location>
        <begin position="21"/>
        <end position="42"/>
    </location>
</feature>
<dbReference type="Proteomes" id="UP000034799">
    <property type="component" value="Unassembled WGS sequence"/>
</dbReference>
<keyword evidence="1" id="KW-0472">Membrane</keyword>
<evidence type="ECO:0000313" key="3">
    <source>
        <dbReference type="Proteomes" id="UP000034799"/>
    </source>
</evidence>
<dbReference type="AlphaFoldDB" id="A0A0G0Q773"/>
<protein>
    <submittedName>
        <fullName evidence="2">Uncharacterized protein</fullName>
    </submittedName>
</protein>
<comment type="caution">
    <text evidence="2">The sequence shown here is derived from an EMBL/GenBank/DDBJ whole genome shotgun (WGS) entry which is preliminary data.</text>
</comment>
<feature type="transmembrane region" description="Helical" evidence="1">
    <location>
        <begin position="70"/>
        <end position="95"/>
    </location>
</feature>
<keyword evidence="1" id="KW-1133">Transmembrane helix</keyword>
<evidence type="ECO:0000313" key="2">
    <source>
        <dbReference type="EMBL" id="KKR06275.1"/>
    </source>
</evidence>
<organism evidence="2 3">
    <name type="scientific">candidate division WS6 bacterium GW2011_GWF2_39_15</name>
    <dbReference type="NCBI Taxonomy" id="1619100"/>
    <lineage>
        <taxon>Bacteria</taxon>
        <taxon>Candidatus Dojkabacteria</taxon>
    </lineage>
</organism>